<organism evidence="10 11">
    <name type="scientific">Musa balbisiana</name>
    <name type="common">Banana</name>
    <dbReference type="NCBI Taxonomy" id="52838"/>
    <lineage>
        <taxon>Eukaryota</taxon>
        <taxon>Viridiplantae</taxon>
        <taxon>Streptophyta</taxon>
        <taxon>Embryophyta</taxon>
        <taxon>Tracheophyta</taxon>
        <taxon>Spermatophyta</taxon>
        <taxon>Magnoliopsida</taxon>
        <taxon>Liliopsida</taxon>
        <taxon>Zingiberales</taxon>
        <taxon>Musaceae</taxon>
        <taxon>Musa</taxon>
    </lineage>
</organism>
<keyword evidence="11" id="KW-1185">Reference proteome</keyword>
<dbReference type="GO" id="GO:0005634">
    <property type="term" value="C:nucleus"/>
    <property type="evidence" value="ECO:0007669"/>
    <property type="project" value="UniProtKB-SubCell"/>
</dbReference>
<evidence type="ECO:0000313" key="10">
    <source>
        <dbReference type="EMBL" id="THU43795.1"/>
    </source>
</evidence>
<dbReference type="InterPro" id="IPR017884">
    <property type="entry name" value="SANT_dom"/>
</dbReference>
<accession>A0A4S8I7B6</accession>
<evidence type="ECO:0000259" key="8">
    <source>
        <dbReference type="PROSITE" id="PS51293"/>
    </source>
</evidence>
<evidence type="ECO:0000256" key="5">
    <source>
        <dbReference type="ARBA" id="ARBA00023242"/>
    </source>
</evidence>
<dbReference type="GO" id="GO:0003677">
    <property type="term" value="F:DNA binding"/>
    <property type="evidence" value="ECO:0007669"/>
    <property type="project" value="UniProtKB-KW"/>
</dbReference>
<keyword evidence="2" id="KW-0805">Transcription regulation</keyword>
<dbReference type="Gene3D" id="1.10.10.60">
    <property type="entry name" value="Homeodomain-like"/>
    <property type="match status" value="1"/>
</dbReference>
<dbReference type="EMBL" id="PYDT01000011">
    <property type="protein sequence ID" value="THU43795.1"/>
    <property type="molecule type" value="Genomic_DNA"/>
</dbReference>
<dbReference type="PROSITE" id="PS50090">
    <property type="entry name" value="MYB_LIKE"/>
    <property type="match status" value="1"/>
</dbReference>
<evidence type="ECO:0000256" key="3">
    <source>
        <dbReference type="ARBA" id="ARBA00023125"/>
    </source>
</evidence>
<dbReference type="PANTHER" id="PTHR12802">
    <property type="entry name" value="SWI/SNF COMPLEX-RELATED"/>
    <property type="match status" value="1"/>
</dbReference>
<proteinExistence type="predicted"/>
<dbReference type="PANTHER" id="PTHR12802:SF175">
    <property type="entry name" value="PROTEIN REVEILLE 2"/>
    <property type="match status" value="1"/>
</dbReference>
<evidence type="ECO:0000256" key="2">
    <source>
        <dbReference type="ARBA" id="ARBA00023015"/>
    </source>
</evidence>
<dbReference type="Pfam" id="PF00249">
    <property type="entry name" value="Myb_DNA-binding"/>
    <property type="match status" value="1"/>
</dbReference>
<dbReference type="SUPFAM" id="SSF46689">
    <property type="entry name" value="Homeodomain-like"/>
    <property type="match status" value="1"/>
</dbReference>
<keyword evidence="5" id="KW-0539">Nucleus</keyword>
<comment type="subcellular location">
    <subcellularLocation>
        <location evidence="1">Nucleus</location>
    </subcellularLocation>
</comment>
<dbReference type="InterPro" id="IPR001005">
    <property type="entry name" value="SANT/Myb"/>
</dbReference>
<feature type="domain" description="SANT" evidence="8">
    <location>
        <begin position="104"/>
        <end position="155"/>
    </location>
</feature>
<evidence type="ECO:0000256" key="1">
    <source>
        <dbReference type="ARBA" id="ARBA00004123"/>
    </source>
</evidence>
<feature type="region of interest" description="Disordered" evidence="6">
    <location>
        <begin position="238"/>
        <end position="264"/>
    </location>
</feature>
<gene>
    <name evidence="10" type="ORF">C4D60_Mb02t00550</name>
</gene>
<protein>
    <submittedName>
        <fullName evidence="10">Uncharacterized protein</fullName>
    </submittedName>
</protein>
<keyword evidence="4" id="KW-0804">Transcription</keyword>
<evidence type="ECO:0000259" key="7">
    <source>
        <dbReference type="PROSITE" id="PS50090"/>
    </source>
</evidence>
<feature type="compositionally biased region" description="Low complexity" evidence="6">
    <location>
        <begin position="158"/>
        <end position="168"/>
    </location>
</feature>
<dbReference type="AlphaFoldDB" id="A0A4S8I7B6"/>
<evidence type="ECO:0000313" key="11">
    <source>
        <dbReference type="Proteomes" id="UP000317650"/>
    </source>
</evidence>
<dbReference type="Proteomes" id="UP000317650">
    <property type="component" value="Chromosome 2"/>
</dbReference>
<feature type="domain" description="Myb-like" evidence="7">
    <location>
        <begin position="101"/>
        <end position="151"/>
    </location>
</feature>
<sequence length="529" mass="57508">MNRSFIDPIYVDECSGFCIYEAQHLFFSLSPSFSASKCLGFVLYPSVIQEQRGSASLHPVVSSPYDKMHVDVKISTRSIPQTKEIDTSGEEQAPRIRKPYTITKQRERWTEEEHRKFLEALQLYGRAWRRIEEHIGTKTAVQIRSHAQKFFSKVVRESGSGDSTGTGTLKAIEIPPPRPKRKPVHPYPRKLGNLLNKGTPALKQLQRPPLQISAICEHENRSPTSVLSAIGSETLESTLSNGQMGCSSPVTSAAGSNDQDDGGQSLTMTVEADIKLPYSGPAFSGLPVQDQPQMEIDRCPHHAHTLDEAQIPTLKLFGKMVVVTDPNMSSAPPTAGDLARPNLISSVSIKGDQEKKAKCLPSTHGVSPGDLTASAGNTYSGLVPPLLYFFPLFGHNSTETAFLTPSWWATRGNLPIPLVHSLPECPQQFNQEMQREGSWTGSNTACISGTSPSQQNADGVGLRKEANSAENGAMPLLRQQLSSVQASTSGTMGSARGFAPYKRCTVESEVQHAVADPDDGGSQAIRLCL</sequence>
<feature type="domain" description="HTH myb-type" evidence="9">
    <location>
        <begin position="101"/>
        <end position="155"/>
    </location>
</feature>
<dbReference type="FunFam" id="1.10.10.60:FF:000023">
    <property type="entry name" value="protein REVEILLE 6 isoform X1"/>
    <property type="match status" value="1"/>
</dbReference>
<evidence type="ECO:0000259" key="9">
    <source>
        <dbReference type="PROSITE" id="PS51294"/>
    </source>
</evidence>
<dbReference type="SMART" id="SM00717">
    <property type="entry name" value="SANT"/>
    <property type="match status" value="1"/>
</dbReference>
<dbReference type="NCBIfam" id="TIGR01557">
    <property type="entry name" value="myb_SHAQKYF"/>
    <property type="match status" value="1"/>
</dbReference>
<keyword evidence="3" id="KW-0238">DNA-binding</keyword>
<dbReference type="InterPro" id="IPR017930">
    <property type="entry name" value="Myb_dom"/>
</dbReference>
<feature type="compositionally biased region" description="Basic residues" evidence="6">
    <location>
        <begin position="178"/>
        <end position="188"/>
    </location>
</feature>
<dbReference type="InterPro" id="IPR009057">
    <property type="entry name" value="Homeodomain-like_sf"/>
</dbReference>
<dbReference type="InterPro" id="IPR006447">
    <property type="entry name" value="Myb_dom_plants"/>
</dbReference>
<dbReference type="CDD" id="cd00167">
    <property type="entry name" value="SANT"/>
    <property type="match status" value="1"/>
</dbReference>
<reference evidence="10 11" key="1">
    <citation type="journal article" date="2019" name="Nat. Plants">
        <title>Genome sequencing of Musa balbisiana reveals subgenome evolution and function divergence in polyploid bananas.</title>
        <authorList>
            <person name="Yao X."/>
        </authorList>
    </citation>
    <scope>NUCLEOTIDE SEQUENCE [LARGE SCALE GENOMIC DNA]</scope>
    <source>
        <strain evidence="11">cv. DH-PKW</strain>
        <tissue evidence="10">Leaves</tissue>
    </source>
</reference>
<evidence type="ECO:0000256" key="6">
    <source>
        <dbReference type="SAM" id="MobiDB-lite"/>
    </source>
</evidence>
<feature type="region of interest" description="Disordered" evidence="6">
    <location>
        <begin position="157"/>
        <end position="188"/>
    </location>
</feature>
<dbReference type="STRING" id="52838.A0A4S8I7B6"/>
<dbReference type="GO" id="GO:0010468">
    <property type="term" value="P:regulation of gene expression"/>
    <property type="evidence" value="ECO:0007669"/>
    <property type="project" value="UniProtKB-ARBA"/>
</dbReference>
<dbReference type="PROSITE" id="PS51293">
    <property type="entry name" value="SANT"/>
    <property type="match status" value="1"/>
</dbReference>
<comment type="caution">
    <text evidence="10">The sequence shown here is derived from an EMBL/GenBank/DDBJ whole genome shotgun (WGS) entry which is preliminary data.</text>
</comment>
<evidence type="ECO:0000256" key="4">
    <source>
        <dbReference type="ARBA" id="ARBA00023163"/>
    </source>
</evidence>
<name>A0A4S8I7B6_MUSBA</name>
<dbReference type="PROSITE" id="PS51294">
    <property type="entry name" value="HTH_MYB"/>
    <property type="match status" value="1"/>
</dbReference>